<reference evidence="6 7" key="1">
    <citation type="submission" date="2019-04" db="EMBL/GenBank/DDBJ databases">
        <title>Genome sequence of Bacillus hwajinpoensis strain Y2.</title>
        <authorList>
            <person name="Fair J.L."/>
            <person name="Maclea K.S."/>
        </authorList>
    </citation>
    <scope>NUCLEOTIDE SEQUENCE [LARGE SCALE GENOMIC DNA]</scope>
    <source>
        <strain evidence="6 7">Y2</strain>
    </source>
</reference>
<sequence length="526" mass="59379">MTIVVGLFITACSGGNDTSTESEGEGSTLIFARGADSLSLDAINVTDGESTRVTHNIYETLFKYDEKLELQPGLATEYELAEDELTWTLKLRKGVSFHDGTDFNADAVVFNFDRWMDPNHPEHNGEFTYYSFLYGGFKGDQDHKIEYVKAIDDYTVEIKLTEPTAPFISYLAIPMFGMASPEAVQKYGENYDENPVGTGPFVFDSWTRNDKILLSKNEDYYVEDIPRLDQLIFRVIPDNSARFTALQTGEVDMIDGLSPDDADLVKSDGNLDLVKRPGFNIGYLAFNMEKEPFNNPKVRKALNYAINKDSIIDAFYNGMAEKAVNPIPPSLWGYNEEIDGYSYDPEKAKELLAEAGLEGGFTTELWAMSNPRPYMPQPLKIAEAIQSDLAEVGVEIDINTYEWATYLDKTSNGEHDMALFGWTGVMADPDNFLFPNLSKTNATKPANNRAFYKNEEFTNLLLKARTTFDEEERIQLYKEAQEIFYDDAPWALIGHTTPPLAKKEYVKGFVAHPMSDDAFWDVYLTN</sequence>
<dbReference type="InterPro" id="IPR030678">
    <property type="entry name" value="Peptide/Ni-bd"/>
</dbReference>
<evidence type="ECO:0000256" key="2">
    <source>
        <dbReference type="ARBA" id="ARBA00005695"/>
    </source>
</evidence>
<comment type="similarity">
    <text evidence="2">Belongs to the bacterial solute-binding protein 5 family.</text>
</comment>
<organism evidence="6 7">
    <name type="scientific">Guptibacillus hwajinpoensis</name>
    <dbReference type="NCBI Taxonomy" id="208199"/>
    <lineage>
        <taxon>Bacteria</taxon>
        <taxon>Bacillati</taxon>
        <taxon>Bacillota</taxon>
        <taxon>Bacilli</taxon>
        <taxon>Bacillales</taxon>
        <taxon>Guptibacillaceae</taxon>
        <taxon>Guptibacillus</taxon>
    </lineage>
</organism>
<keyword evidence="3" id="KW-0813">Transport</keyword>
<comment type="subcellular location">
    <subcellularLocation>
        <location evidence="1">Cell membrane</location>
        <topology evidence="1">Lipid-anchor</topology>
    </subcellularLocation>
</comment>
<dbReference type="PANTHER" id="PTHR30290:SF9">
    <property type="entry name" value="OLIGOPEPTIDE-BINDING PROTEIN APPA"/>
    <property type="match status" value="1"/>
</dbReference>
<dbReference type="GO" id="GO:1904680">
    <property type="term" value="F:peptide transmembrane transporter activity"/>
    <property type="evidence" value="ECO:0007669"/>
    <property type="project" value="TreeGrafter"/>
</dbReference>
<evidence type="ECO:0000256" key="4">
    <source>
        <dbReference type="ARBA" id="ARBA00022729"/>
    </source>
</evidence>
<dbReference type="Gene3D" id="3.10.105.10">
    <property type="entry name" value="Dipeptide-binding Protein, Domain 3"/>
    <property type="match status" value="1"/>
</dbReference>
<dbReference type="PANTHER" id="PTHR30290">
    <property type="entry name" value="PERIPLASMIC BINDING COMPONENT OF ABC TRANSPORTER"/>
    <property type="match status" value="1"/>
</dbReference>
<protein>
    <submittedName>
        <fullName evidence="6">ABC transporter substrate-binding protein</fullName>
    </submittedName>
</protein>
<dbReference type="CDD" id="cd08493">
    <property type="entry name" value="PBP2_DppA_like"/>
    <property type="match status" value="1"/>
</dbReference>
<proteinExistence type="inferred from homology"/>
<dbReference type="Pfam" id="PF00496">
    <property type="entry name" value="SBP_bac_5"/>
    <property type="match status" value="1"/>
</dbReference>
<dbReference type="GO" id="GO:0015833">
    <property type="term" value="P:peptide transport"/>
    <property type="evidence" value="ECO:0007669"/>
    <property type="project" value="TreeGrafter"/>
</dbReference>
<feature type="domain" description="Solute-binding protein family 5" evidence="5">
    <location>
        <begin position="69"/>
        <end position="443"/>
    </location>
</feature>
<dbReference type="GO" id="GO:0042597">
    <property type="term" value="C:periplasmic space"/>
    <property type="evidence" value="ECO:0007669"/>
    <property type="project" value="UniProtKB-ARBA"/>
</dbReference>
<comment type="caution">
    <text evidence="6">The sequence shown here is derived from an EMBL/GenBank/DDBJ whole genome shotgun (WGS) entry which is preliminary data.</text>
</comment>
<dbReference type="Gene3D" id="3.90.76.10">
    <property type="entry name" value="Dipeptide-binding Protein, Domain 1"/>
    <property type="match status" value="1"/>
</dbReference>
<accession>A0A4U1MGB8</accession>
<name>A0A4U1MGB8_9BACL</name>
<dbReference type="PROSITE" id="PS01040">
    <property type="entry name" value="SBP_BACTERIAL_5"/>
    <property type="match status" value="1"/>
</dbReference>
<dbReference type="InterPro" id="IPR039424">
    <property type="entry name" value="SBP_5"/>
</dbReference>
<evidence type="ECO:0000313" key="7">
    <source>
        <dbReference type="Proteomes" id="UP000310541"/>
    </source>
</evidence>
<evidence type="ECO:0000256" key="1">
    <source>
        <dbReference type="ARBA" id="ARBA00004193"/>
    </source>
</evidence>
<dbReference type="AlphaFoldDB" id="A0A4U1MGB8"/>
<dbReference type="Gene3D" id="3.40.190.10">
    <property type="entry name" value="Periplasmic binding protein-like II"/>
    <property type="match status" value="1"/>
</dbReference>
<keyword evidence="4" id="KW-0732">Signal</keyword>
<dbReference type="PIRSF" id="PIRSF002741">
    <property type="entry name" value="MppA"/>
    <property type="match status" value="1"/>
</dbReference>
<evidence type="ECO:0000259" key="5">
    <source>
        <dbReference type="Pfam" id="PF00496"/>
    </source>
</evidence>
<dbReference type="EMBL" id="SWFM01000004">
    <property type="protein sequence ID" value="TKD69404.1"/>
    <property type="molecule type" value="Genomic_DNA"/>
</dbReference>
<dbReference type="Proteomes" id="UP000310541">
    <property type="component" value="Unassembled WGS sequence"/>
</dbReference>
<dbReference type="OrthoDB" id="9796817at2"/>
<dbReference type="InterPro" id="IPR000914">
    <property type="entry name" value="SBP_5_dom"/>
</dbReference>
<gene>
    <name evidence="6" type="ORF">FBF83_14495</name>
</gene>
<dbReference type="GO" id="GO:0043190">
    <property type="term" value="C:ATP-binding cassette (ABC) transporter complex"/>
    <property type="evidence" value="ECO:0007669"/>
    <property type="project" value="InterPro"/>
</dbReference>
<evidence type="ECO:0000256" key="3">
    <source>
        <dbReference type="ARBA" id="ARBA00022448"/>
    </source>
</evidence>
<evidence type="ECO:0000313" key="6">
    <source>
        <dbReference type="EMBL" id="TKD69404.1"/>
    </source>
</evidence>
<dbReference type="InterPro" id="IPR023765">
    <property type="entry name" value="SBP_5_CS"/>
</dbReference>
<dbReference type="SUPFAM" id="SSF53850">
    <property type="entry name" value="Periplasmic binding protein-like II"/>
    <property type="match status" value="1"/>
</dbReference>